<gene>
    <name evidence="1" type="ORF">MITSMUL_03743</name>
</gene>
<sequence>MRNLIEAHAAGRLLHLWPSSAVGGTSGKGSYIFQSMQLL</sequence>
<organism evidence="1 2">
    <name type="scientific">Mitsuokella multacida DSM 20544</name>
    <dbReference type="NCBI Taxonomy" id="500635"/>
    <lineage>
        <taxon>Bacteria</taxon>
        <taxon>Bacillati</taxon>
        <taxon>Bacillota</taxon>
        <taxon>Negativicutes</taxon>
        <taxon>Selenomonadales</taxon>
        <taxon>Selenomonadaceae</taxon>
        <taxon>Mitsuokella</taxon>
    </lineage>
</organism>
<proteinExistence type="predicted"/>
<name>C9KKP3_9FIRM</name>
<accession>C9KKP3</accession>
<dbReference type="STRING" id="500635.MITSMUL_03743"/>
<dbReference type="HOGENOM" id="CLU_3312821_0_0_9"/>
<dbReference type="AlphaFoldDB" id="C9KKP3"/>
<dbReference type="Proteomes" id="UP000003671">
    <property type="component" value="Unassembled WGS sequence"/>
</dbReference>
<reference evidence="1" key="1">
    <citation type="submission" date="2009-09" db="EMBL/GenBank/DDBJ databases">
        <authorList>
            <person name="Weinstock G."/>
            <person name="Sodergren E."/>
            <person name="Clifton S."/>
            <person name="Fulton L."/>
            <person name="Fulton B."/>
            <person name="Courtney L."/>
            <person name="Fronick C."/>
            <person name="Harrison M."/>
            <person name="Strong C."/>
            <person name="Farmer C."/>
            <person name="Delahaunty K."/>
            <person name="Markovic C."/>
            <person name="Hall O."/>
            <person name="Minx P."/>
            <person name="Tomlinson C."/>
            <person name="Mitreva M."/>
            <person name="Nelson J."/>
            <person name="Hou S."/>
            <person name="Wollam A."/>
            <person name="Pepin K.H."/>
            <person name="Johnson M."/>
            <person name="Bhonagiri V."/>
            <person name="Nash W.E."/>
            <person name="Warren W."/>
            <person name="Chinwalla A."/>
            <person name="Mardis E.R."/>
            <person name="Wilson R.K."/>
        </authorList>
    </citation>
    <scope>NUCLEOTIDE SEQUENCE [LARGE SCALE GENOMIC DNA]</scope>
    <source>
        <strain evidence="1">DSM 20544</strain>
    </source>
</reference>
<protein>
    <submittedName>
        <fullName evidence="1">Uncharacterized protein</fullName>
    </submittedName>
</protein>
<dbReference type="EMBL" id="ABWK02000009">
    <property type="protein sequence ID" value="EEX69693.1"/>
    <property type="molecule type" value="Genomic_DNA"/>
</dbReference>
<evidence type="ECO:0000313" key="1">
    <source>
        <dbReference type="EMBL" id="EEX69693.1"/>
    </source>
</evidence>
<evidence type="ECO:0000313" key="2">
    <source>
        <dbReference type="Proteomes" id="UP000003671"/>
    </source>
</evidence>
<keyword evidence="2" id="KW-1185">Reference proteome</keyword>
<comment type="caution">
    <text evidence="1">The sequence shown here is derived from an EMBL/GenBank/DDBJ whole genome shotgun (WGS) entry which is preliminary data.</text>
</comment>